<dbReference type="InterPro" id="IPR036249">
    <property type="entry name" value="Thioredoxin-like_sf"/>
</dbReference>
<dbReference type="SUPFAM" id="SSF52833">
    <property type="entry name" value="Thioredoxin-like"/>
    <property type="match status" value="1"/>
</dbReference>
<sequence>MTANHSGTSSIRHRTCKSSQVLGMESNELVQIPHSPWSVCTKWVLSLVHIPYRETNHSMLFGPLVLRFRLGLFSLSERVTIPVLFRQPGQKAIRGSTEIATWAVLEGRDSQSYDGVLRSPRPDSSQVEEWTKHGFKLMEFYRASLIEECFQNEQLLMTFVPKALRKFPWLAKSTARWFLRRFATKYRDQSASLEEARSSVRTIESALSDGRVYLVRETFSFADIVVAVGLSKVMLVDDAYYPVHTLIRQHFQSLSQEFELNYPLAKAFKDRIFTEHFPHALIRTHLNVR</sequence>
<reference evidence="1" key="1">
    <citation type="submission" date="2021-01" db="EMBL/GenBank/DDBJ databases">
        <authorList>
            <person name="Corre E."/>
            <person name="Pelletier E."/>
            <person name="Niang G."/>
            <person name="Scheremetjew M."/>
            <person name="Finn R."/>
            <person name="Kale V."/>
            <person name="Holt S."/>
            <person name="Cochrane G."/>
            <person name="Meng A."/>
            <person name="Brown T."/>
            <person name="Cohen L."/>
        </authorList>
    </citation>
    <scope>NUCLEOTIDE SEQUENCE</scope>
    <source>
        <strain evidence="1">SAG 36.94</strain>
    </source>
</reference>
<dbReference type="EMBL" id="HBGH01011794">
    <property type="protein sequence ID" value="CAD9234458.1"/>
    <property type="molecule type" value="Transcribed_RNA"/>
</dbReference>
<dbReference type="AlphaFoldDB" id="A0A7S1TF68"/>
<proteinExistence type="predicted"/>
<protein>
    <recommendedName>
        <fullName evidence="2">GST C-terminal domain-containing protein</fullName>
    </recommendedName>
</protein>
<evidence type="ECO:0008006" key="2">
    <source>
        <dbReference type="Google" id="ProtNLM"/>
    </source>
</evidence>
<evidence type="ECO:0000313" key="1">
    <source>
        <dbReference type="EMBL" id="CAD9234458.1"/>
    </source>
</evidence>
<dbReference type="Gene3D" id="1.20.1050.10">
    <property type="match status" value="1"/>
</dbReference>
<organism evidence="1">
    <name type="scientific">Compsopogon caeruleus</name>
    <dbReference type="NCBI Taxonomy" id="31354"/>
    <lineage>
        <taxon>Eukaryota</taxon>
        <taxon>Rhodophyta</taxon>
        <taxon>Compsopogonophyceae</taxon>
        <taxon>Compsopogonales</taxon>
        <taxon>Compsopogonaceae</taxon>
        <taxon>Compsopogon</taxon>
    </lineage>
</organism>
<dbReference type="SUPFAM" id="SSF47616">
    <property type="entry name" value="GST C-terminal domain-like"/>
    <property type="match status" value="1"/>
</dbReference>
<accession>A0A7S1TF68</accession>
<name>A0A7S1TF68_9RHOD</name>
<gene>
    <name evidence="1" type="ORF">CCAE0312_LOCUS6547</name>
</gene>
<dbReference type="InterPro" id="IPR036282">
    <property type="entry name" value="Glutathione-S-Trfase_C_sf"/>
</dbReference>